<protein>
    <submittedName>
        <fullName evidence="1">Uncharacterized protein</fullName>
    </submittedName>
</protein>
<evidence type="ECO:0000313" key="1">
    <source>
        <dbReference type="EMBL" id="KAF6143306.1"/>
    </source>
</evidence>
<organism evidence="1 2">
    <name type="scientific">Kingdonia uniflora</name>
    <dbReference type="NCBI Taxonomy" id="39325"/>
    <lineage>
        <taxon>Eukaryota</taxon>
        <taxon>Viridiplantae</taxon>
        <taxon>Streptophyta</taxon>
        <taxon>Embryophyta</taxon>
        <taxon>Tracheophyta</taxon>
        <taxon>Spermatophyta</taxon>
        <taxon>Magnoliopsida</taxon>
        <taxon>Ranunculales</taxon>
        <taxon>Circaeasteraceae</taxon>
        <taxon>Kingdonia</taxon>
    </lineage>
</organism>
<proteinExistence type="predicted"/>
<comment type="caution">
    <text evidence="1">The sequence shown here is derived from an EMBL/GenBank/DDBJ whole genome shotgun (WGS) entry which is preliminary data.</text>
</comment>
<accession>A0A7J7LKX8</accession>
<sequence>MSVVVKVLRGRDGRQANATTRISEKRAQLGDSVQMFPSLISDSTPSENVPIPPTVAEIYAKIAEKTRVFQFLAGLNPDFEYARVHLLNRAPLPTLEESNAYCLSDMSRRSPMPHISRIPSETSTMAVRYAYPVPPSVPFTNFAYTIT</sequence>
<keyword evidence="2" id="KW-1185">Reference proteome</keyword>
<reference evidence="1 2" key="1">
    <citation type="journal article" date="2020" name="IScience">
        <title>Genome Sequencing of the Endangered Kingdonia uniflora (Circaeasteraceae, Ranunculales) Reveals Potential Mechanisms of Evolutionary Specialization.</title>
        <authorList>
            <person name="Sun Y."/>
            <person name="Deng T."/>
            <person name="Zhang A."/>
            <person name="Moore M.J."/>
            <person name="Landis J.B."/>
            <person name="Lin N."/>
            <person name="Zhang H."/>
            <person name="Zhang X."/>
            <person name="Huang J."/>
            <person name="Zhang X."/>
            <person name="Sun H."/>
            <person name="Wang H."/>
        </authorList>
    </citation>
    <scope>NUCLEOTIDE SEQUENCE [LARGE SCALE GENOMIC DNA]</scope>
    <source>
        <strain evidence="1">TB1705</strain>
        <tissue evidence="1">Leaf</tissue>
    </source>
</reference>
<evidence type="ECO:0000313" key="2">
    <source>
        <dbReference type="Proteomes" id="UP000541444"/>
    </source>
</evidence>
<gene>
    <name evidence="1" type="ORF">GIB67_039089</name>
</gene>
<name>A0A7J7LKX8_9MAGN</name>
<dbReference type="EMBL" id="JACGCM010002208">
    <property type="protein sequence ID" value="KAF6143306.1"/>
    <property type="molecule type" value="Genomic_DNA"/>
</dbReference>
<dbReference type="Proteomes" id="UP000541444">
    <property type="component" value="Unassembled WGS sequence"/>
</dbReference>
<dbReference type="AlphaFoldDB" id="A0A7J7LKX8"/>
<dbReference type="OrthoDB" id="6017153at2759"/>